<dbReference type="eggNOG" id="ENOG502RXTQ">
    <property type="taxonomic scope" value="Eukaryota"/>
</dbReference>
<dbReference type="GO" id="GO:0010427">
    <property type="term" value="F:abscisic acid binding"/>
    <property type="evidence" value="ECO:0000318"/>
    <property type="project" value="GO_Central"/>
</dbReference>
<name>B9RTB7_RICCO</name>
<evidence type="ECO:0000259" key="4">
    <source>
        <dbReference type="Pfam" id="PF00407"/>
    </source>
</evidence>
<dbReference type="PANTHER" id="PTHR31213">
    <property type="entry name" value="OS08G0374000 PROTEIN-RELATED"/>
    <property type="match status" value="1"/>
</dbReference>
<gene>
    <name evidence="5" type="ORF">RCOM_0683120</name>
</gene>
<evidence type="ECO:0000256" key="3">
    <source>
        <dbReference type="ARBA" id="ARBA00023265"/>
    </source>
</evidence>
<dbReference type="PRINTS" id="PR00634">
    <property type="entry name" value="BETALLERGEN"/>
</dbReference>
<dbReference type="Proteomes" id="UP000008311">
    <property type="component" value="Unassembled WGS sequence"/>
</dbReference>
<dbReference type="Pfam" id="PF00407">
    <property type="entry name" value="Bet_v_1"/>
    <property type="match status" value="1"/>
</dbReference>
<dbReference type="InParanoid" id="B9RTB7"/>
<evidence type="ECO:0000256" key="1">
    <source>
        <dbReference type="ARBA" id="ARBA00009744"/>
    </source>
</evidence>
<keyword evidence="6" id="KW-1185">Reference proteome</keyword>
<dbReference type="GO" id="GO:0005737">
    <property type="term" value="C:cytoplasm"/>
    <property type="evidence" value="ECO:0000318"/>
    <property type="project" value="GO_Central"/>
</dbReference>
<evidence type="ECO:0000313" key="6">
    <source>
        <dbReference type="Proteomes" id="UP000008311"/>
    </source>
</evidence>
<dbReference type="GO" id="GO:0006952">
    <property type="term" value="P:defense response"/>
    <property type="evidence" value="ECO:0007669"/>
    <property type="project" value="UniProtKB-KW"/>
</dbReference>
<dbReference type="Gene3D" id="3.30.530.20">
    <property type="match status" value="1"/>
</dbReference>
<dbReference type="GO" id="GO:0009738">
    <property type="term" value="P:abscisic acid-activated signaling pathway"/>
    <property type="evidence" value="ECO:0000318"/>
    <property type="project" value="GO_Central"/>
</dbReference>
<keyword evidence="3" id="KW-0568">Pathogenesis-related protein</keyword>
<evidence type="ECO:0000313" key="5">
    <source>
        <dbReference type="EMBL" id="EEF45600.1"/>
    </source>
</evidence>
<dbReference type="STRING" id="3988.B9RTB7"/>
<proteinExistence type="inferred from homology"/>
<dbReference type="FunFam" id="3.30.530.20:FF:000007">
    <property type="entry name" value="Major pollen allergen Bet v 1-A"/>
    <property type="match status" value="1"/>
</dbReference>
<dbReference type="CDD" id="cd07816">
    <property type="entry name" value="Bet_v1-like"/>
    <property type="match status" value="1"/>
</dbReference>
<dbReference type="GO" id="GO:0004864">
    <property type="term" value="F:protein phosphatase inhibitor activity"/>
    <property type="evidence" value="ECO:0000318"/>
    <property type="project" value="GO_Central"/>
</dbReference>
<dbReference type="KEGG" id="rcu:8278790"/>
<dbReference type="AlphaFoldDB" id="B9RTB7"/>
<reference evidence="6" key="1">
    <citation type="journal article" date="2010" name="Nat. Biotechnol.">
        <title>Draft genome sequence of the oilseed species Ricinus communis.</title>
        <authorList>
            <person name="Chan A.P."/>
            <person name="Crabtree J."/>
            <person name="Zhao Q."/>
            <person name="Lorenzi H."/>
            <person name="Orvis J."/>
            <person name="Puiu D."/>
            <person name="Melake-Berhan A."/>
            <person name="Jones K.M."/>
            <person name="Redman J."/>
            <person name="Chen G."/>
            <person name="Cahoon E.B."/>
            <person name="Gedil M."/>
            <person name="Stanke M."/>
            <person name="Haas B.J."/>
            <person name="Wortman J.R."/>
            <person name="Fraser-Liggett C.M."/>
            <person name="Ravel J."/>
            <person name="Rabinowicz P.D."/>
        </authorList>
    </citation>
    <scope>NUCLEOTIDE SEQUENCE [LARGE SCALE GENOMIC DNA]</scope>
    <source>
        <strain evidence="6">cv. Hale</strain>
    </source>
</reference>
<dbReference type="PANTHER" id="PTHR31213:SF201">
    <property type="entry name" value="OS03G0300400 PROTEIN"/>
    <property type="match status" value="1"/>
</dbReference>
<accession>B9RTB7</accession>
<dbReference type="OrthoDB" id="1500546at2759"/>
<comment type="similarity">
    <text evidence="1">Belongs to the BetVI family.</text>
</comment>
<dbReference type="GO" id="GO:0005634">
    <property type="term" value="C:nucleus"/>
    <property type="evidence" value="ECO:0000318"/>
    <property type="project" value="GO_Central"/>
</dbReference>
<protein>
    <submittedName>
        <fullName evidence="5">Major pollen allergen Bet v 1-D/H, putative</fullName>
    </submittedName>
</protein>
<evidence type="ECO:0000256" key="2">
    <source>
        <dbReference type="ARBA" id="ARBA00022821"/>
    </source>
</evidence>
<dbReference type="SUPFAM" id="SSF55961">
    <property type="entry name" value="Bet v1-like"/>
    <property type="match status" value="1"/>
</dbReference>
<sequence>MPKLLPGIISSIDILEGDGGVGTIKKFNFTNAVKECSYVKDRVEVMDEENRIFTYSIVEGGILGLKVKSYIAEVSFTSTNEGGCLAKLKIQYESMSHRNDLLSEEDIKNIKKGFLAMVKVVDAFLLANPSSYV</sequence>
<dbReference type="GO" id="GO:0038023">
    <property type="term" value="F:signaling receptor activity"/>
    <property type="evidence" value="ECO:0000318"/>
    <property type="project" value="GO_Central"/>
</dbReference>
<organism evidence="5 6">
    <name type="scientific">Ricinus communis</name>
    <name type="common">Castor bean</name>
    <dbReference type="NCBI Taxonomy" id="3988"/>
    <lineage>
        <taxon>Eukaryota</taxon>
        <taxon>Viridiplantae</taxon>
        <taxon>Streptophyta</taxon>
        <taxon>Embryophyta</taxon>
        <taxon>Tracheophyta</taxon>
        <taxon>Spermatophyta</taxon>
        <taxon>Magnoliopsida</taxon>
        <taxon>eudicotyledons</taxon>
        <taxon>Gunneridae</taxon>
        <taxon>Pentapetalae</taxon>
        <taxon>rosids</taxon>
        <taxon>fabids</taxon>
        <taxon>Malpighiales</taxon>
        <taxon>Euphorbiaceae</taxon>
        <taxon>Acalyphoideae</taxon>
        <taxon>Acalypheae</taxon>
        <taxon>Ricinus</taxon>
    </lineage>
</organism>
<dbReference type="EMBL" id="EQ973812">
    <property type="protein sequence ID" value="EEF45600.1"/>
    <property type="molecule type" value="Genomic_DNA"/>
</dbReference>
<dbReference type="InterPro" id="IPR000916">
    <property type="entry name" value="Bet_v_I/MLP"/>
</dbReference>
<dbReference type="InterPro" id="IPR024949">
    <property type="entry name" value="Bet_v_I_allergen"/>
</dbReference>
<dbReference type="InterPro" id="IPR050279">
    <property type="entry name" value="Plant_def-hormone_signal"/>
</dbReference>
<keyword evidence="2" id="KW-0611">Plant defense</keyword>
<dbReference type="InterPro" id="IPR023393">
    <property type="entry name" value="START-like_dom_sf"/>
</dbReference>
<feature type="domain" description="Bet v I/Major latex protein" evidence="4">
    <location>
        <begin position="2"/>
        <end position="128"/>
    </location>
</feature>